<dbReference type="AlphaFoldDB" id="A0A4Y7T7B8"/>
<comment type="caution">
    <text evidence="1">The sequence shown here is derived from an EMBL/GenBank/DDBJ whole genome shotgun (WGS) entry which is preliminary data.</text>
</comment>
<protein>
    <submittedName>
        <fullName evidence="1">Uncharacterized protein</fullName>
    </submittedName>
</protein>
<evidence type="ECO:0000313" key="2">
    <source>
        <dbReference type="Proteomes" id="UP000298030"/>
    </source>
</evidence>
<evidence type="ECO:0000313" key="1">
    <source>
        <dbReference type="EMBL" id="TEB29891.1"/>
    </source>
</evidence>
<organism evidence="1 2">
    <name type="scientific">Coprinellus micaceus</name>
    <name type="common">Glistening ink-cap mushroom</name>
    <name type="synonym">Coprinus micaceus</name>
    <dbReference type="NCBI Taxonomy" id="71717"/>
    <lineage>
        <taxon>Eukaryota</taxon>
        <taxon>Fungi</taxon>
        <taxon>Dikarya</taxon>
        <taxon>Basidiomycota</taxon>
        <taxon>Agaricomycotina</taxon>
        <taxon>Agaricomycetes</taxon>
        <taxon>Agaricomycetidae</taxon>
        <taxon>Agaricales</taxon>
        <taxon>Agaricineae</taxon>
        <taxon>Psathyrellaceae</taxon>
        <taxon>Coprinellus</taxon>
    </lineage>
</organism>
<dbReference type="EMBL" id="QPFP01000025">
    <property type="protein sequence ID" value="TEB29891.1"/>
    <property type="molecule type" value="Genomic_DNA"/>
</dbReference>
<reference evidence="1 2" key="1">
    <citation type="journal article" date="2019" name="Nat. Ecol. Evol.">
        <title>Megaphylogeny resolves global patterns of mushroom evolution.</title>
        <authorList>
            <person name="Varga T."/>
            <person name="Krizsan K."/>
            <person name="Foldi C."/>
            <person name="Dima B."/>
            <person name="Sanchez-Garcia M."/>
            <person name="Sanchez-Ramirez S."/>
            <person name="Szollosi G.J."/>
            <person name="Szarkandi J.G."/>
            <person name="Papp V."/>
            <person name="Albert L."/>
            <person name="Andreopoulos W."/>
            <person name="Angelini C."/>
            <person name="Antonin V."/>
            <person name="Barry K.W."/>
            <person name="Bougher N.L."/>
            <person name="Buchanan P."/>
            <person name="Buyck B."/>
            <person name="Bense V."/>
            <person name="Catcheside P."/>
            <person name="Chovatia M."/>
            <person name="Cooper J."/>
            <person name="Damon W."/>
            <person name="Desjardin D."/>
            <person name="Finy P."/>
            <person name="Geml J."/>
            <person name="Haridas S."/>
            <person name="Hughes K."/>
            <person name="Justo A."/>
            <person name="Karasinski D."/>
            <person name="Kautmanova I."/>
            <person name="Kiss B."/>
            <person name="Kocsube S."/>
            <person name="Kotiranta H."/>
            <person name="LaButti K.M."/>
            <person name="Lechner B.E."/>
            <person name="Liimatainen K."/>
            <person name="Lipzen A."/>
            <person name="Lukacs Z."/>
            <person name="Mihaltcheva S."/>
            <person name="Morgado L.N."/>
            <person name="Niskanen T."/>
            <person name="Noordeloos M.E."/>
            <person name="Ohm R.A."/>
            <person name="Ortiz-Santana B."/>
            <person name="Ovrebo C."/>
            <person name="Racz N."/>
            <person name="Riley R."/>
            <person name="Savchenko A."/>
            <person name="Shiryaev A."/>
            <person name="Soop K."/>
            <person name="Spirin V."/>
            <person name="Szebenyi C."/>
            <person name="Tomsovsky M."/>
            <person name="Tulloss R.E."/>
            <person name="Uehling J."/>
            <person name="Grigoriev I.V."/>
            <person name="Vagvolgyi C."/>
            <person name="Papp T."/>
            <person name="Martin F.M."/>
            <person name="Miettinen O."/>
            <person name="Hibbett D.S."/>
            <person name="Nagy L.G."/>
        </authorList>
    </citation>
    <scope>NUCLEOTIDE SEQUENCE [LARGE SCALE GENOMIC DNA]</scope>
    <source>
        <strain evidence="1 2">FP101781</strain>
    </source>
</reference>
<accession>A0A4Y7T7B8</accession>
<keyword evidence="2" id="KW-1185">Reference proteome</keyword>
<name>A0A4Y7T7B8_COPMI</name>
<gene>
    <name evidence="1" type="ORF">FA13DRAFT_600629</name>
</gene>
<dbReference type="Proteomes" id="UP000298030">
    <property type="component" value="Unassembled WGS sequence"/>
</dbReference>
<sequence>MGKESGLTWVKKDRRCQGKCSEGLNFFDGGNDVENQLQREVRKHDPTCYRGSGKWASSHIDVNEPPPLPARLCVLVCQAALCYAIVNAATFPTRCALTIHFISRKVPSLEIMGHHQRSFTAQTAIPGWIGTLGEVSQVDRKRNRWALLGRLFP</sequence>
<proteinExistence type="predicted"/>